<dbReference type="InterPro" id="IPR044832">
    <property type="entry name" value="NRP-like"/>
</dbReference>
<dbReference type="GeneID" id="102711377"/>
<dbReference type="PANTHER" id="PTHR46034:SF38">
    <property type="entry name" value="OS09G0563700 PROTEIN"/>
    <property type="match status" value="1"/>
</dbReference>
<dbReference type="KEGG" id="obr:102711377"/>
<proteinExistence type="predicted"/>
<organism evidence="3">
    <name type="scientific">Oryza brachyantha</name>
    <name type="common">malo sina</name>
    <dbReference type="NCBI Taxonomy" id="4533"/>
    <lineage>
        <taxon>Eukaryota</taxon>
        <taxon>Viridiplantae</taxon>
        <taxon>Streptophyta</taxon>
        <taxon>Embryophyta</taxon>
        <taxon>Tracheophyta</taxon>
        <taxon>Spermatophyta</taxon>
        <taxon>Magnoliopsida</taxon>
        <taxon>Liliopsida</taxon>
        <taxon>Poales</taxon>
        <taxon>Poaceae</taxon>
        <taxon>BOP clade</taxon>
        <taxon>Oryzoideae</taxon>
        <taxon>Oryzeae</taxon>
        <taxon>Oryzinae</taxon>
        <taxon>Oryza</taxon>
    </lineage>
</organism>
<dbReference type="Proteomes" id="UP000006038">
    <property type="component" value="Chromosome 9"/>
</dbReference>
<feature type="region of interest" description="Disordered" evidence="1">
    <location>
        <begin position="434"/>
        <end position="457"/>
    </location>
</feature>
<evidence type="ECO:0000313" key="3">
    <source>
        <dbReference type="EnsemblPlants" id="OB09G26360.1"/>
    </source>
</evidence>
<dbReference type="EnsemblPlants" id="OB09G26360.1">
    <property type="protein sequence ID" value="OB09G26360.1"/>
    <property type="gene ID" value="OB09G26360"/>
</dbReference>
<evidence type="ECO:0000313" key="4">
    <source>
        <dbReference type="Proteomes" id="UP000006038"/>
    </source>
</evidence>
<accession>J3N057</accession>
<dbReference type="AlphaFoldDB" id="J3N057"/>
<reference evidence="3" key="1">
    <citation type="journal article" date="2013" name="Nat. Commun.">
        <title>Whole-genome sequencing of Oryza brachyantha reveals mechanisms underlying Oryza genome evolution.</title>
        <authorList>
            <person name="Chen J."/>
            <person name="Huang Q."/>
            <person name="Gao D."/>
            <person name="Wang J."/>
            <person name="Lang Y."/>
            <person name="Liu T."/>
            <person name="Li B."/>
            <person name="Bai Z."/>
            <person name="Luis Goicoechea J."/>
            <person name="Liang C."/>
            <person name="Chen C."/>
            <person name="Zhang W."/>
            <person name="Sun S."/>
            <person name="Liao Y."/>
            <person name="Zhang X."/>
            <person name="Yang L."/>
            <person name="Song C."/>
            <person name="Wang M."/>
            <person name="Shi J."/>
            <person name="Liu G."/>
            <person name="Liu J."/>
            <person name="Zhou H."/>
            <person name="Zhou W."/>
            <person name="Yu Q."/>
            <person name="An N."/>
            <person name="Chen Y."/>
            <person name="Cai Q."/>
            <person name="Wang B."/>
            <person name="Liu B."/>
            <person name="Min J."/>
            <person name="Huang Y."/>
            <person name="Wu H."/>
            <person name="Li Z."/>
            <person name="Zhang Y."/>
            <person name="Yin Y."/>
            <person name="Song W."/>
            <person name="Jiang J."/>
            <person name="Jackson S.A."/>
            <person name="Wing R.A."/>
            <person name="Wang J."/>
            <person name="Chen M."/>
        </authorList>
    </citation>
    <scope>NUCLEOTIDE SEQUENCE [LARGE SCALE GENOMIC DNA]</scope>
    <source>
        <strain evidence="3">cv. IRGC 101232</strain>
    </source>
</reference>
<sequence length="784" mass="88063">MRQELVKRSFRDDAAMAGAIFISNTATRELCFRTNIFGLPIEYQRFVENIREGMPLFLFDHAERKLYGVFEAASDGGLNIDRSAFSSIRCSYPAQVCFKIVWKCRPLTEDEFSRAIQGNYYIPYKFYFDLSHQQVIQLYQLFDRKRVEHPIYNRSKSAILEKEHFREETQEKMRLSPNIPHSSADRAGFLMAASTPRFSPVEASYLASTSMHQAGPQLNVLMPLRTNPYGLQIEPVHSRLQDQEELPYNNNMFYPDASAVDATAIQVGPPYSQTTKYHQDQFTSSQLYPLPRMYPDNCLPSGCVARDPTEELMISANHSYRPSLGYACSCLPPTGYKTPDRIRGDINYVGSTVTKHGPSYPQFPPPNAQGNATDWRDYYDCDVHCKQCQFGPYEDIHEPEHHHFSKAKALTPPVLNQQDIPVYPVVPESTFDQRKESFTEEDSQNTHQKHSFNLTDRVSPGLGNSIGAYMPDHLNINHDVRSEKDTIAACQHAQSSVFSRLSRIPPPLPQEIPGPSLNQLVHSLSQRAEQWCNQDKIINNDVCEQSISEEVMDIPCPLSELKGPSLTEEESTVLPFMNFKRRSETRSSSANLGKEISGKVKRRKLVRPSFGEDNNADAGSSGEELQVNGLEDKKHSHAEHDETKFSLDLNKPASADDAAKEDDTCAFYPSVVTKIHTDKPCEGNINKLKVSNATEAINKQDQSFDSATHTENISLDLNVGDLNTMDQSKLRAILGSSLLQAFDKIRSGELNNSEEAVPKICAKGTNITVSINSEGDAKTTSTCS</sequence>
<feature type="region of interest" description="Disordered" evidence="1">
    <location>
        <begin position="603"/>
        <end position="623"/>
    </location>
</feature>
<protein>
    <recommendedName>
        <fullName evidence="2">DCD domain-containing protein</fullName>
    </recommendedName>
</protein>
<name>J3N057_ORYBR</name>
<gene>
    <name evidence="3" type="primary">LOC102711377</name>
</gene>
<evidence type="ECO:0000259" key="2">
    <source>
        <dbReference type="PROSITE" id="PS51222"/>
    </source>
</evidence>
<dbReference type="PROSITE" id="PS51222">
    <property type="entry name" value="DCD"/>
    <property type="match status" value="1"/>
</dbReference>
<dbReference type="SMART" id="SM00767">
    <property type="entry name" value="DCD"/>
    <property type="match status" value="1"/>
</dbReference>
<dbReference type="RefSeq" id="XP_015696554.1">
    <property type="nucleotide sequence ID" value="XM_015841068.2"/>
</dbReference>
<dbReference type="GO" id="GO:0034976">
    <property type="term" value="P:response to endoplasmic reticulum stress"/>
    <property type="evidence" value="ECO:0007669"/>
    <property type="project" value="InterPro"/>
</dbReference>
<dbReference type="OrthoDB" id="1928633at2759"/>
<reference evidence="3" key="2">
    <citation type="submission" date="2013-04" db="UniProtKB">
        <authorList>
            <consortium name="EnsemblPlants"/>
        </authorList>
    </citation>
    <scope>IDENTIFICATION</scope>
</reference>
<dbReference type="HOGENOM" id="CLU_017146_0_0_1"/>
<dbReference type="eggNOG" id="ENOG502S2G0">
    <property type="taxonomic scope" value="Eukaryota"/>
</dbReference>
<dbReference type="Pfam" id="PF10539">
    <property type="entry name" value="Dev_Cell_Death"/>
    <property type="match status" value="1"/>
</dbReference>
<keyword evidence="4" id="KW-1185">Reference proteome</keyword>
<dbReference type="PANTHER" id="PTHR46034">
    <property type="match status" value="1"/>
</dbReference>
<evidence type="ECO:0000256" key="1">
    <source>
        <dbReference type="SAM" id="MobiDB-lite"/>
    </source>
</evidence>
<dbReference type="OMA" id="FMNFKRR"/>
<dbReference type="InterPro" id="IPR013989">
    <property type="entry name" value="Dev_and_cell_death_domain"/>
</dbReference>
<dbReference type="Gramene" id="OB09G26360.1">
    <property type="protein sequence ID" value="OB09G26360.1"/>
    <property type="gene ID" value="OB09G26360"/>
</dbReference>
<feature type="domain" description="DCD" evidence="2">
    <location>
        <begin position="14"/>
        <end position="144"/>
    </location>
</feature>